<dbReference type="InterPro" id="IPR027417">
    <property type="entry name" value="P-loop_NTPase"/>
</dbReference>
<evidence type="ECO:0000256" key="8">
    <source>
        <dbReference type="SAM" id="Coils"/>
    </source>
</evidence>
<comment type="subcellular location">
    <subcellularLocation>
        <location evidence="2">Endoplasmic reticulum</location>
    </subcellularLocation>
    <subcellularLocation>
        <location evidence="3">Membrane</location>
    </subcellularLocation>
    <subcellularLocation>
        <location evidence="1">Mitochondrion</location>
    </subcellularLocation>
</comment>
<dbReference type="InterPro" id="IPR029058">
    <property type="entry name" value="AB_hydrolase_fold"/>
</dbReference>
<keyword evidence="8" id="KW-0175">Coiled coil</keyword>
<name>A0AA40BTM5_9PEZI</name>
<evidence type="ECO:0000256" key="3">
    <source>
        <dbReference type="ARBA" id="ARBA00004370"/>
    </source>
</evidence>
<evidence type="ECO:0000313" key="10">
    <source>
        <dbReference type="EMBL" id="KAK0613234.1"/>
    </source>
</evidence>
<dbReference type="SUPFAM" id="SSF53474">
    <property type="entry name" value="alpha/beta-Hydrolases"/>
    <property type="match status" value="1"/>
</dbReference>
<dbReference type="PANTHER" id="PTHR48182:SF2">
    <property type="entry name" value="PROTEIN SERAC1"/>
    <property type="match status" value="1"/>
</dbReference>
<feature type="domain" description="DUF676" evidence="9">
    <location>
        <begin position="33"/>
        <end position="178"/>
    </location>
</feature>
<comment type="similarity">
    <text evidence="4">Belongs to the putative lipase ROG1 family.</text>
</comment>
<evidence type="ECO:0000256" key="4">
    <source>
        <dbReference type="ARBA" id="ARBA00007920"/>
    </source>
</evidence>
<evidence type="ECO:0000256" key="5">
    <source>
        <dbReference type="ARBA" id="ARBA00022824"/>
    </source>
</evidence>
<dbReference type="Gene3D" id="3.40.50.300">
    <property type="entry name" value="P-loop containing nucleotide triphosphate hydrolases"/>
    <property type="match status" value="1"/>
</dbReference>
<dbReference type="GO" id="GO:0005739">
    <property type="term" value="C:mitochondrion"/>
    <property type="evidence" value="ECO:0007669"/>
    <property type="project" value="UniProtKB-SubCell"/>
</dbReference>
<evidence type="ECO:0000256" key="6">
    <source>
        <dbReference type="ARBA" id="ARBA00023128"/>
    </source>
</evidence>
<evidence type="ECO:0000256" key="2">
    <source>
        <dbReference type="ARBA" id="ARBA00004240"/>
    </source>
</evidence>
<sequence>MATDGSPRPGGCPKIKPEGLTVLSGGPGSLIDVVIVHGLNGNPKATWTHPSSGFFWPWELRNHLNDARVMVFGYDAKITSQLGTNEIRIKGIAQILLGKLSDKRQEDEELDRPLIFIGHSLGGLVIESAICLAHQSLSTRMGQYHHIYNSTKGLILFGTPHLGSGVNKQWLAQILKKIAGVAFMAVPPKLESALESHSDELSDLMDSFRATTLLVNRHVEIYTFYESVRDRRFNSLIVDESSAKVVYDKEVRIAVQSTHQDMVKFKDEEDTDFENVCAKLKGLKRHALQVARGGPCVPNIRSYPPGLSTPANTFVPRESLFKEIRRQLCQRSEPLGVGAQVVGLWGLGGTGKSQIARGYLQCYRDEYDASFFIQAGDPTSVDNEFSAIYSTIPGGAARKPPSPEQARLDVLGWFQDQTQGRWLFIFDGADNLDKKDNGFYNPVIYFPGSSRAKVHIIITSRSSIAGDLSTTRGGVKVGPLALPEAVDLFFRRSGVPPTREESWSEVEGIVRTLGCLPLAVTIAAAYVAQTPRLAHNLPLYLVEYEKRQSQLLAQRCQDLVGQYDHSIMTVWETSLAAVNDQSPAACDVLAILGLFHNEHISPQLFFPPMASQDESATVHSLDVVAFQQQRQGGGGGGVHLIERCFAILEQYSLLQRDTEDKQCYSMHKLVHAWSNQCVSMRDDAKRFRDAGLFMLRNLGRSLHERKGRLGESTTPSDLNVIVHVREGLTSIVRLSMSEVHDTTMVGMLREIVDGTCRADCPRATAAMARVLLLKCQQSLGDGHVWTQETVVLLAAALTSYGKHEEALALLSAATSAAEGSVVGECCLGVQALYDTRVAILEARESSRKFLSLVDVARGVLSRLDSSLASQDAAIQDMQEELAQGVKQMNEMGRKLESKLGSDHRAHVLYKEWRQVAAELKKDLDELAIKRTCVRDAIRHAQNNEAARLQDISEAIQDGQGMNTLLDMVQRWSKEVAVPCKCIKDMGVEVDNMARLSSEFADDKWRRQFEVLVDSVPWYSPTGIANWIMR</sequence>
<gene>
    <name evidence="10" type="ORF">B0T14DRAFT_605806</name>
</gene>
<proteinExistence type="inferred from homology"/>
<evidence type="ECO:0000313" key="11">
    <source>
        <dbReference type="Proteomes" id="UP001175000"/>
    </source>
</evidence>
<keyword evidence="11" id="KW-1185">Reference proteome</keyword>
<dbReference type="GO" id="GO:0005783">
    <property type="term" value="C:endoplasmic reticulum"/>
    <property type="evidence" value="ECO:0007669"/>
    <property type="project" value="UniProtKB-SubCell"/>
</dbReference>
<dbReference type="Gene3D" id="3.40.50.1820">
    <property type="entry name" value="alpha/beta hydrolase"/>
    <property type="match status" value="1"/>
</dbReference>
<dbReference type="AlphaFoldDB" id="A0AA40BTM5"/>
<dbReference type="InterPro" id="IPR052374">
    <property type="entry name" value="SERAC1"/>
</dbReference>
<keyword evidence="6" id="KW-0496">Mitochondrion</keyword>
<evidence type="ECO:0000259" key="9">
    <source>
        <dbReference type="Pfam" id="PF05057"/>
    </source>
</evidence>
<evidence type="ECO:0000256" key="7">
    <source>
        <dbReference type="ARBA" id="ARBA00023136"/>
    </source>
</evidence>
<keyword evidence="7" id="KW-0472">Membrane</keyword>
<protein>
    <recommendedName>
        <fullName evidence="9">DUF676 domain-containing protein</fullName>
    </recommendedName>
</protein>
<evidence type="ECO:0000256" key="1">
    <source>
        <dbReference type="ARBA" id="ARBA00004173"/>
    </source>
</evidence>
<dbReference type="PANTHER" id="PTHR48182">
    <property type="entry name" value="PROTEIN SERAC1"/>
    <property type="match status" value="1"/>
</dbReference>
<reference evidence="10" key="1">
    <citation type="submission" date="2023-06" db="EMBL/GenBank/DDBJ databases">
        <title>Genome-scale phylogeny and comparative genomics of the fungal order Sordariales.</title>
        <authorList>
            <consortium name="Lawrence Berkeley National Laboratory"/>
            <person name="Hensen N."/>
            <person name="Bonometti L."/>
            <person name="Westerberg I."/>
            <person name="Brannstrom I.O."/>
            <person name="Guillou S."/>
            <person name="Cros-Aarteil S."/>
            <person name="Calhoun S."/>
            <person name="Haridas S."/>
            <person name="Kuo A."/>
            <person name="Mondo S."/>
            <person name="Pangilinan J."/>
            <person name="Riley R."/>
            <person name="Labutti K."/>
            <person name="Andreopoulos B."/>
            <person name="Lipzen A."/>
            <person name="Chen C."/>
            <person name="Yanf M."/>
            <person name="Daum C."/>
            <person name="Ng V."/>
            <person name="Clum A."/>
            <person name="Steindorff A."/>
            <person name="Ohm R."/>
            <person name="Martin F."/>
            <person name="Silar P."/>
            <person name="Natvig D."/>
            <person name="Lalanne C."/>
            <person name="Gautier V."/>
            <person name="Ament-Velasquez S.L."/>
            <person name="Kruys A."/>
            <person name="Hutchinson M.I."/>
            <person name="Powell A.J."/>
            <person name="Barry K."/>
            <person name="Miller A.N."/>
            <person name="Grigoriev I.V."/>
            <person name="Debuchy R."/>
            <person name="Gladieux P."/>
            <person name="Thoren M.H."/>
            <person name="Johannesson H."/>
        </authorList>
    </citation>
    <scope>NUCLEOTIDE SEQUENCE</scope>
    <source>
        <strain evidence="10">CBS 606.72</strain>
    </source>
</reference>
<dbReference type="Pfam" id="PF05057">
    <property type="entry name" value="DUF676"/>
    <property type="match status" value="1"/>
</dbReference>
<keyword evidence="5" id="KW-0256">Endoplasmic reticulum</keyword>
<accession>A0AA40BTM5</accession>
<dbReference type="EMBL" id="JAULSU010000006">
    <property type="protein sequence ID" value="KAK0613234.1"/>
    <property type="molecule type" value="Genomic_DNA"/>
</dbReference>
<dbReference type="SUPFAM" id="SSF52540">
    <property type="entry name" value="P-loop containing nucleoside triphosphate hydrolases"/>
    <property type="match status" value="1"/>
</dbReference>
<dbReference type="InterPro" id="IPR007751">
    <property type="entry name" value="DUF676_lipase-like"/>
</dbReference>
<organism evidence="10 11">
    <name type="scientific">Immersiella caudata</name>
    <dbReference type="NCBI Taxonomy" id="314043"/>
    <lineage>
        <taxon>Eukaryota</taxon>
        <taxon>Fungi</taxon>
        <taxon>Dikarya</taxon>
        <taxon>Ascomycota</taxon>
        <taxon>Pezizomycotina</taxon>
        <taxon>Sordariomycetes</taxon>
        <taxon>Sordariomycetidae</taxon>
        <taxon>Sordariales</taxon>
        <taxon>Lasiosphaeriaceae</taxon>
        <taxon>Immersiella</taxon>
    </lineage>
</organism>
<feature type="coiled-coil region" evidence="8">
    <location>
        <begin position="860"/>
        <end position="929"/>
    </location>
</feature>
<dbReference type="GO" id="GO:0016020">
    <property type="term" value="C:membrane"/>
    <property type="evidence" value="ECO:0007669"/>
    <property type="project" value="UniProtKB-SubCell"/>
</dbReference>
<dbReference type="Proteomes" id="UP001175000">
    <property type="component" value="Unassembled WGS sequence"/>
</dbReference>
<comment type="caution">
    <text evidence="10">The sequence shown here is derived from an EMBL/GenBank/DDBJ whole genome shotgun (WGS) entry which is preliminary data.</text>
</comment>